<dbReference type="PANTHER" id="PTHR43095:SF5">
    <property type="entry name" value="XYLULOSE KINASE"/>
    <property type="match status" value="1"/>
</dbReference>
<dbReference type="InterPro" id="IPR050406">
    <property type="entry name" value="FGGY_Carb_Kinase"/>
</dbReference>
<sequence>MTHFEEGRPLFVRSSESNFNLANFMRTHLFTAFGAMKIGMDILLKEEGVELDEVLGHGGIFKTEGVAQNLLAGAFNAPVSLMETAGEGGAWGIALLASYMINKDGSESLEEYLNNKVFADQEVKTVSPDPKDVEGFEQFMDRYKQGLAIERTAVDHLK</sequence>
<evidence type="ECO:0000313" key="5">
    <source>
        <dbReference type="EMBL" id="GAE92265.1"/>
    </source>
</evidence>
<dbReference type="GO" id="GO:0005975">
    <property type="term" value="P:carbohydrate metabolic process"/>
    <property type="evidence" value="ECO:0007669"/>
    <property type="project" value="InterPro"/>
</dbReference>
<dbReference type="SUPFAM" id="SSF53067">
    <property type="entry name" value="Actin-like ATPase domain"/>
    <property type="match status" value="1"/>
</dbReference>
<dbReference type="Proteomes" id="UP000019102">
    <property type="component" value="Unassembled WGS sequence"/>
</dbReference>
<evidence type="ECO:0000313" key="6">
    <source>
        <dbReference type="Proteomes" id="UP000019102"/>
    </source>
</evidence>
<dbReference type="eggNOG" id="COG1070">
    <property type="taxonomic scope" value="Bacteria"/>
</dbReference>
<reference evidence="5 6" key="1">
    <citation type="journal article" date="2014" name="Genome Announc.">
        <title>Draft Genome Sequence of the Boron-Tolerant and Moderately Halotolerant Bacterium Gracilibacillus boraciitolerans JCM 21714T.</title>
        <authorList>
            <person name="Ahmed I."/>
            <person name="Oshima K."/>
            <person name="Suda W."/>
            <person name="Kitamura K."/>
            <person name="Iida T."/>
            <person name="Ohmori Y."/>
            <person name="Fujiwara T."/>
            <person name="Hattori M."/>
            <person name="Ohkuma M."/>
        </authorList>
    </citation>
    <scope>NUCLEOTIDE SEQUENCE [LARGE SCALE GENOMIC DNA]</scope>
    <source>
        <strain evidence="5 6">JCM 21714</strain>
    </source>
</reference>
<protein>
    <submittedName>
        <fullName evidence="5">Ribulokinase</fullName>
    </submittedName>
</protein>
<comment type="caution">
    <text evidence="5">The sequence shown here is derived from an EMBL/GenBank/DDBJ whole genome shotgun (WGS) entry which is preliminary data.</text>
</comment>
<dbReference type="PANTHER" id="PTHR43095">
    <property type="entry name" value="SUGAR KINASE"/>
    <property type="match status" value="1"/>
</dbReference>
<proteinExistence type="inferred from homology"/>
<keyword evidence="2" id="KW-0808">Transferase</keyword>
<dbReference type="Pfam" id="PF02782">
    <property type="entry name" value="FGGY_C"/>
    <property type="match status" value="1"/>
</dbReference>
<feature type="domain" description="Carbohydrate kinase FGGY C-terminal" evidence="4">
    <location>
        <begin position="5"/>
        <end position="100"/>
    </location>
</feature>
<dbReference type="InterPro" id="IPR018485">
    <property type="entry name" value="FGGY_C"/>
</dbReference>
<gene>
    <name evidence="5" type="ORF">JCM21714_1252</name>
</gene>
<dbReference type="InterPro" id="IPR043129">
    <property type="entry name" value="ATPase_NBD"/>
</dbReference>
<dbReference type="Gene3D" id="3.30.420.40">
    <property type="match status" value="1"/>
</dbReference>
<comment type="similarity">
    <text evidence="1">Belongs to the FGGY kinase family.</text>
</comment>
<dbReference type="STRING" id="1298598.JCM21714_1252"/>
<evidence type="ECO:0000256" key="1">
    <source>
        <dbReference type="ARBA" id="ARBA00009156"/>
    </source>
</evidence>
<organism evidence="5 6">
    <name type="scientific">Gracilibacillus boraciitolerans JCM 21714</name>
    <dbReference type="NCBI Taxonomy" id="1298598"/>
    <lineage>
        <taxon>Bacteria</taxon>
        <taxon>Bacillati</taxon>
        <taxon>Bacillota</taxon>
        <taxon>Bacilli</taxon>
        <taxon>Bacillales</taxon>
        <taxon>Bacillaceae</taxon>
        <taxon>Gracilibacillus</taxon>
    </lineage>
</organism>
<name>W4VFT4_9BACI</name>
<dbReference type="GO" id="GO:0016301">
    <property type="term" value="F:kinase activity"/>
    <property type="evidence" value="ECO:0007669"/>
    <property type="project" value="UniProtKB-KW"/>
</dbReference>
<keyword evidence="3 5" id="KW-0418">Kinase</keyword>
<keyword evidence="6" id="KW-1185">Reference proteome</keyword>
<evidence type="ECO:0000256" key="3">
    <source>
        <dbReference type="ARBA" id="ARBA00022777"/>
    </source>
</evidence>
<evidence type="ECO:0000259" key="4">
    <source>
        <dbReference type="Pfam" id="PF02782"/>
    </source>
</evidence>
<dbReference type="EMBL" id="BAVS01000004">
    <property type="protein sequence ID" value="GAE92265.1"/>
    <property type="molecule type" value="Genomic_DNA"/>
</dbReference>
<evidence type="ECO:0000256" key="2">
    <source>
        <dbReference type="ARBA" id="ARBA00022679"/>
    </source>
</evidence>
<dbReference type="AlphaFoldDB" id="W4VFT4"/>
<accession>W4VFT4</accession>